<evidence type="ECO:0000256" key="1">
    <source>
        <dbReference type="SAM" id="MobiDB-lite"/>
    </source>
</evidence>
<dbReference type="PANTHER" id="PTHR22168">
    <property type="entry name" value="TMEM26 PROTEIN"/>
    <property type="match status" value="1"/>
</dbReference>
<dbReference type="InterPro" id="IPR019169">
    <property type="entry name" value="Transmembrane_26"/>
</dbReference>
<comment type="caution">
    <text evidence="2">The sequence shown here is derived from an EMBL/GenBank/DDBJ whole genome shotgun (WGS) entry which is preliminary data.</text>
</comment>
<feature type="region of interest" description="Disordered" evidence="1">
    <location>
        <begin position="121"/>
        <end position="140"/>
    </location>
</feature>
<proteinExistence type="predicted"/>
<dbReference type="PANTHER" id="PTHR22168:SF7">
    <property type="entry name" value="TRANSMEMBRANE PROTEIN 26-LIKE"/>
    <property type="match status" value="1"/>
</dbReference>
<dbReference type="Pfam" id="PF09772">
    <property type="entry name" value="Tmem26"/>
    <property type="match status" value="1"/>
</dbReference>
<name>A0ABN9GX63_9NEOB</name>
<evidence type="ECO:0000313" key="3">
    <source>
        <dbReference type="Proteomes" id="UP001162483"/>
    </source>
</evidence>
<accession>A0ABN9GX63</accession>
<organism evidence="2 3">
    <name type="scientific">Staurois parvus</name>
    <dbReference type="NCBI Taxonomy" id="386267"/>
    <lineage>
        <taxon>Eukaryota</taxon>
        <taxon>Metazoa</taxon>
        <taxon>Chordata</taxon>
        <taxon>Craniata</taxon>
        <taxon>Vertebrata</taxon>
        <taxon>Euteleostomi</taxon>
        <taxon>Amphibia</taxon>
        <taxon>Batrachia</taxon>
        <taxon>Anura</taxon>
        <taxon>Neobatrachia</taxon>
        <taxon>Ranoidea</taxon>
        <taxon>Ranidae</taxon>
        <taxon>Staurois</taxon>
    </lineage>
</organism>
<sequence length="186" mass="20786">MELDLLDFRMGLGNTTHHACMDSVYTEYSDELQAMEEILILVLVIGRWLMPKGHMNRDQLCQLLLTYIALGADILDVLQLIKESKINTDKPVAVVGLCLFSWAILQFTVVLTQTASSASHTTSLTEKSPSTSDKKSRSMPSCCTNEMWSVIITIGMQDGPFLAYRLYLATAQGVFNDSMTFFICKN</sequence>
<gene>
    <name evidence="2" type="ORF">SPARVUS_LOCUS14999828</name>
</gene>
<protein>
    <recommendedName>
        <fullName evidence="4">Transmembrane protein 26</fullName>
    </recommendedName>
</protein>
<dbReference type="Proteomes" id="UP001162483">
    <property type="component" value="Unassembled WGS sequence"/>
</dbReference>
<dbReference type="EMBL" id="CATNWA010019599">
    <property type="protein sequence ID" value="CAI9614067.1"/>
    <property type="molecule type" value="Genomic_DNA"/>
</dbReference>
<feature type="non-terminal residue" evidence="2">
    <location>
        <position position="186"/>
    </location>
</feature>
<keyword evidence="3" id="KW-1185">Reference proteome</keyword>
<evidence type="ECO:0000313" key="2">
    <source>
        <dbReference type="EMBL" id="CAI9614067.1"/>
    </source>
</evidence>
<reference evidence="2" key="1">
    <citation type="submission" date="2023-05" db="EMBL/GenBank/DDBJ databases">
        <authorList>
            <person name="Stuckert A."/>
        </authorList>
    </citation>
    <scope>NUCLEOTIDE SEQUENCE</scope>
</reference>
<evidence type="ECO:0008006" key="4">
    <source>
        <dbReference type="Google" id="ProtNLM"/>
    </source>
</evidence>